<dbReference type="AlphaFoldDB" id="A0AA39C3P4"/>
<feature type="region of interest" description="Disordered" evidence="1">
    <location>
        <begin position="119"/>
        <end position="166"/>
    </location>
</feature>
<reference evidence="2" key="2">
    <citation type="submission" date="2023-03" db="EMBL/GenBank/DDBJ databases">
        <authorList>
            <person name="Inwood S.N."/>
            <person name="Skelly J.G."/>
            <person name="Guhlin J."/>
            <person name="Harrop T.W.R."/>
            <person name="Goldson S.G."/>
            <person name="Dearden P.K."/>
        </authorList>
    </citation>
    <scope>NUCLEOTIDE SEQUENCE</scope>
    <source>
        <strain evidence="2">Irish</strain>
        <tissue evidence="2">Whole body</tissue>
    </source>
</reference>
<sequence>MKYALGKIPKEDRYAVIKTCYIEKYSEYGPYTKNRVYRYDDGTQRFKCLILQVSNSEKLLSDPNLRVRDPVIVNPSSLESSDEDDDEPSTIEKLKAARKKQRQNQLKSKKQRTEEIIKTYKTNRENVEEDNSSNENEDLSGEDSEVGSPNMSHTRSPLNIPDDINDEDDEFANPQNQHVNATVRIINNNNSDDSDLESNRRPANNEVYFILLTKDSLHPVEQLSGLGSELSQLFVPPGHSFAISSCSEGTGRLVGLQNDLPQLLSSLIDRPLGSEVPYRFPEPAGQLRSVTVPVSGPWVPKGLGYLLGAIIPQRKFNDAVIRQGVLLTDPPNSDRLDYPLRAQR</sequence>
<dbReference type="EMBL" id="JAQQBS010001425">
    <property type="protein sequence ID" value="KAK0157272.1"/>
    <property type="molecule type" value="Genomic_DNA"/>
</dbReference>
<gene>
    <name evidence="2" type="ORF">PV328_011030</name>
</gene>
<reference evidence="2" key="1">
    <citation type="journal article" date="2023" name="bioRxiv">
        <title>Scaffold-level genome assemblies of two parasitoid biocontrol wasps reveal the parthenogenesis mechanism and an associated novel virus.</title>
        <authorList>
            <person name="Inwood S."/>
            <person name="Skelly J."/>
            <person name="Guhlin J."/>
            <person name="Harrop T."/>
            <person name="Goldson S."/>
            <person name="Dearden P."/>
        </authorList>
    </citation>
    <scope>NUCLEOTIDE SEQUENCE</scope>
    <source>
        <strain evidence="2">Irish</strain>
        <tissue evidence="2">Whole body</tissue>
    </source>
</reference>
<name>A0AA39C3P4_9HYME</name>
<feature type="compositionally biased region" description="Acidic residues" evidence="1">
    <location>
        <begin position="127"/>
        <end position="145"/>
    </location>
</feature>
<accession>A0AA39C3P4</accession>
<protein>
    <submittedName>
        <fullName evidence="2">Uncharacterized protein</fullName>
    </submittedName>
</protein>
<evidence type="ECO:0000313" key="3">
    <source>
        <dbReference type="Proteomes" id="UP001168990"/>
    </source>
</evidence>
<feature type="compositionally biased region" description="Polar residues" evidence="1">
    <location>
        <begin position="147"/>
        <end position="156"/>
    </location>
</feature>
<comment type="caution">
    <text evidence="2">The sequence shown here is derived from an EMBL/GenBank/DDBJ whole genome shotgun (WGS) entry which is preliminary data.</text>
</comment>
<keyword evidence="3" id="KW-1185">Reference proteome</keyword>
<organism evidence="2 3">
    <name type="scientific">Microctonus aethiopoides</name>
    <dbReference type="NCBI Taxonomy" id="144406"/>
    <lineage>
        <taxon>Eukaryota</taxon>
        <taxon>Metazoa</taxon>
        <taxon>Ecdysozoa</taxon>
        <taxon>Arthropoda</taxon>
        <taxon>Hexapoda</taxon>
        <taxon>Insecta</taxon>
        <taxon>Pterygota</taxon>
        <taxon>Neoptera</taxon>
        <taxon>Endopterygota</taxon>
        <taxon>Hymenoptera</taxon>
        <taxon>Apocrita</taxon>
        <taxon>Ichneumonoidea</taxon>
        <taxon>Braconidae</taxon>
        <taxon>Euphorinae</taxon>
        <taxon>Microctonus</taxon>
    </lineage>
</organism>
<dbReference type="Proteomes" id="UP001168990">
    <property type="component" value="Unassembled WGS sequence"/>
</dbReference>
<proteinExistence type="predicted"/>
<evidence type="ECO:0000256" key="1">
    <source>
        <dbReference type="SAM" id="MobiDB-lite"/>
    </source>
</evidence>
<evidence type="ECO:0000313" key="2">
    <source>
        <dbReference type="EMBL" id="KAK0157272.1"/>
    </source>
</evidence>